<dbReference type="InterPro" id="IPR027275">
    <property type="entry name" value="PRC-brl_dom"/>
</dbReference>
<feature type="signal peptide" evidence="2">
    <location>
        <begin position="1"/>
        <end position="22"/>
    </location>
</feature>
<feature type="region of interest" description="Disordered" evidence="1">
    <location>
        <begin position="167"/>
        <end position="188"/>
    </location>
</feature>
<feature type="region of interest" description="Disordered" evidence="1">
    <location>
        <begin position="24"/>
        <end position="62"/>
    </location>
</feature>
<name>A0A926P2J2_9HYPH</name>
<feature type="domain" description="PRC-barrel" evidence="3">
    <location>
        <begin position="73"/>
        <end position="132"/>
    </location>
</feature>
<evidence type="ECO:0000256" key="1">
    <source>
        <dbReference type="SAM" id="MobiDB-lite"/>
    </source>
</evidence>
<dbReference type="AlphaFoldDB" id="A0A926P2J2"/>
<feature type="compositionally biased region" description="Basic and acidic residues" evidence="1">
    <location>
        <begin position="167"/>
        <end position="176"/>
    </location>
</feature>
<dbReference type="Gene3D" id="2.30.30.240">
    <property type="entry name" value="PRC-barrel domain"/>
    <property type="match status" value="1"/>
</dbReference>
<evidence type="ECO:0000313" key="5">
    <source>
        <dbReference type="Proteomes" id="UP000598467"/>
    </source>
</evidence>
<feature type="chain" id="PRO_5038101076" evidence="2">
    <location>
        <begin position="23"/>
        <end position="188"/>
    </location>
</feature>
<dbReference type="EMBL" id="JABFCZ010000018">
    <property type="protein sequence ID" value="MBD1547918.1"/>
    <property type="molecule type" value="Genomic_DNA"/>
</dbReference>
<comment type="caution">
    <text evidence="4">The sequence shown here is derived from an EMBL/GenBank/DDBJ whole genome shotgun (WGS) entry which is preliminary data.</text>
</comment>
<sequence>MMYRTIAAGLVVAAMAAGPALAQQATTPSQPLPPKSEAFDPAVETPMDAPKPADAAQATSSPPYVMAQTKGNILSTDLIGHDVESPDGETLGEVSAFEISPEGRIVAYVIDVGGFLGVGAKQVAIPADRIQHDFTLGGESKLMLNASAEQLENAPVYMTLLEKKRKMDAAKAEEQSSPRQSTGARPTQ</sequence>
<gene>
    <name evidence="4" type="ORF">HK439_16745</name>
</gene>
<evidence type="ECO:0000313" key="4">
    <source>
        <dbReference type="EMBL" id="MBD1547918.1"/>
    </source>
</evidence>
<keyword evidence="2" id="KW-0732">Signal</keyword>
<dbReference type="RefSeq" id="WP_190292674.1">
    <property type="nucleotide sequence ID" value="NZ_JABFCZ010000018.1"/>
</dbReference>
<dbReference type="PANTHER" id="PTHR36505:SF1">
    <property type="entry name" value="BLR1072 PROTEIN"/>
    <property type="match status" value="1"/>
</dbReference>
<accession>A0A926P2J2</accession>
<dbReference type="PANTHER" id="PTHR36505">
    <property type="entry name" value="BLR1072 PROTEIN"/>
    <property type="match status" value="1"/>
</dbReference>
<dbReference type="SUPFAM" id="SSF50346">
    <property type="entry name" value="PRC-barrel domain"/>
    <property type="match status" value="1"/>
</dbReference>
<dbReference type="InterPro" id="IPR011033">
    <property type="entry name" value="PRC_barrel-like_sf"/>
</dbReference>
<dbReference type="Pfam" id="PF05239">
    <property type="entry name" value="PRC"/>
    <property type="match status" value="1"/>
</dbReference>
<organism evidence="4 5">
    <name type="scientific">Roseibium aggregatum</name>
    <dbReference type="NCBI Taxonomy" id="187304"/>
    <lineage>
        <taxon>Bacteria</taxon>
        <taxon>Pseudomonadati</taxon>
        <taxon>Pseudomonadota</taxon>
        <taxon>Alphaproteobacteria</taxon>
        <taxon>Hyphomicrobiales</taxon>
        <taxon>Stappiaceae</taxon>
        <taxon>Roseibium</taxon>
    </lineage>
</organism>
<feature type="compositionally biased region" description="Polar residues" evidence="1">
    <location>
        <begin position="177"/>
        <end position="188"/>
    </location>
</feature>
<reference evidence="4" key="1">
    <citation type="submission" date="2020-05" db="EMBL/GenBank/DDBJ databases">
        <title>Identification of trans-AT polyketide cluster in two marine bacteria, producers of a novel glutaramide-containing polyketide sesbanimide D and analogs.</title>
        <authorList>
            <person name="Kacar D."/>
            <person name="Rodriguez P."/>
            <person name="Canedo L."/>
            <person name="Gonzalez E."/>
            <person name="Galan B."/>
            <person name="De La Calle F."/>
            <person name="Garcia J.L."/>
        </authorList>
    </citation>
    <scope>NUCLEOTIDE SEQUENCE</scope>
    <source>
        <strain evidence="4">PHM038</strain>
    </source>
</reference>
<protein>
    <submittedName>
        <fullName evidence="4">PRC-barrel domain-containing protein</fullName>
    </submittedName>
</protein>
<proteinExistence type="predicted"/>
<evidence type="ECO:0000256" key="2">
    <source>
        <dbReference type="SAM" id="SignalP"/>
    </source>
</evidence>
<evidence type="ECO:0000259" key="3">
    <source>
        <dbReference type="Pfam" id="PF05239"/>
    </source>
</evidence>
<dbReference type="Proteomes" id="UP000598467">
    <property type="component" value="Unassembled WGS sequence"/>
</dbReference>